<name>A0A6M2BSC5_9GAMM</name>
<dbReference type="FunFam" id="3.20.20.140:FF:000018">
    <property type="entry name" value="3'-5' ssDNA/RNA exonuclease TatD"/>
    <property type="match status" value="1"/>
</dbReference>
<dbReference type="PANTHER" id="PTHR10060">
    <property type="entry name" value="TATD FAMILY DEOXYRIBONUCLEASE"/>
    <property type="match status" value="1"/>
</dbReference>
<dbReference type="InterPro" id="IPR018228">
    <property type="entry name" value="DNase_TatD-rel_CS"/>
</dbReference>
<keyword evidence="6" id="KW-0460">Magnesium</keyword>
<dbReference type="InterPro" id="IPR032466">
    <property type="entry name" value="Metal_Hydrolase"/>
</dbReference>
<keyword evidence="5" id="KW-0269">Exonuclease</keyword>
<proteinExistence type="predicted"/>
<accession>A0A6M2BSC5</accession>
<evidence type="ECO:0000313" key="8">
    <source>
        <dbReference type="EMBL" id="NGY05388.1"/>
    </source>
</evidence>
<evidence type="ECO:0000313" key="9">
    <source>
        <dbReference type="Proteomes" id="UP000472676"/>
    </source>
</evidence>
<keyword evidence="9" id="KW-1185">Reference proteome</keyword>
<dbReference type="InterPro" id="IPR001130">
    <property type="entry name" value="TatD-like"/>
</dbReference>
<keyword evidence="4" id="KW-0378">Hydrolase</keyword>
<dbReference type="Pfam" id="PF01026">
    <property type="entry name" value="TatD_DNase"/>
    <property type="match status" value="1"/>
</dbReference>
<organism evidence="8 9">
    <name type="scientific">Solimonas terrae</name>
    <dbReference type="NCBI Taxonomy" id="1396819"/>
    <lineage>
        <taxon>Bacteria</taxon>
        <taxon>Pseudomonadati</taxon>
        <taxon>Pseudomonadota</taxon>
        <taxon>Gammaproteobacteria</taxon>
        <taxon>Nevskiales</taxon>
        <taxon>Nevskiaceae</taxon>
        <taxon>Solimonas</taxon>
    </lineage>
</organism>
<dbReference type="AlphaFoldDB" id="A0A6M2BSC5"/>
<dbReference type="InterPro" id="IPR050891">
    <property type="entry name" value="TatD-type_Hydrolase"/>
</dbReference>
<feature type="region of interest" description="Disordered" evidence="7">
    <location>
        <begin position="32"/>
        <end position="51"/>
    </location>
</feature>
<reference evidence="8 9" key="1">
    <citation type="journal article" date="2014" name="Int. J. Syst. Evol. Microbiol.">
        <title>Solimonas terrae sp. nov., isolated from soil.</title>
        <authorList>
            <person name="Kim S.J."/>
            <person name="Moon J.Y."/>
            <person name="Weon H.Y."/>
            <person name="Ahn J.H."/>
            <person name="Chen W.M."/>
            <person name="Kwon S.W."/>
        </authorList>
    </citation>
    <scope>NUCLEOTIDE SEQUENCE [LARGE SCALE GENOMIC DNA]</scope>
    <source>
        <strain evidence="8 9">KIS83-12</strain>
    </source>
</reference>
<evidence type="ECO:0000256" key="7">
    <source>
        <dbReference type="SAM" id="MobiDB-lite"/>
    </source>
</evidence>
<dbReference type="PANTHER" id="PTHR10060:SF15">
    <property type="entry name" value="DEOXYRIBONUCLEASE TATDN1"/>
    <property type="match status" value="1"/>
</dbReference>
<feature type="compositionally biased region" description="Basic residues" evidence="7">
    <location>
        <begin position="175"/>
        <end position="186"/>
    </location>
</feature>
<gene>
    <name evidence="8" type="ORF">G7Y85_11460</name>
</gene>
<feature type="compositionally biased region" description="Basic and acidic residues" evidence="7">
    <location>
        <begin position="148"/>
        <end position="159"/>
    </location>
</feature>
<keyword evidence="2" id="KW-0540">Nuclease</keyword>
<dbReference type="SUPFAM" id="SSF51556">
    <property type="entry name" value="Metallo-dependent hydrolases"/>
    <property type="match status" value="1"/>
</dbReference>
<evidence type="ECO:0000256" key="5">
    <source>
        <dbReference type="ARBA" id="ARBA00022839"/>
    </source>
</evidence>
<protein>
    <recommendedName>
        <fullName evidence="10">Hydrolase TatD</fullName>
    </recommendedName>
</protein>
<dbReference type="EMBL" id="JAAMOW010000005">
    <property type="protein sequence ID" value="NGY05388.1"/>
    <property type="molecule type" value="Genomic_DNA"/>
</dbReference>
<dbReference type="GO" id="GO:0046872">
    <property type="term" value="F:metal ion binding"/>
    <property type="evidence" value="ECO:0007669"/>
    <property type="project" value="UniProtKB-KW"/>
</dbReference>
<dbReference type="CDD" id="cd01310">
    <property type="entry name" value="TatD_DNAse"/>
    <property type="match status" value="1"/>
</dbReference>
<evidence type="ECO:0000256" key="3">
    <source>
        <dbReference type="ARBA" id="ARBA00022723"/>
    </source>
</evidence>
<dbReference type="Proteomes" id="UP000472676">
    <property type="component" value="Unassembled WGS sequence"/>
</dbReference>
<evidence type="ECO:0000256" key="2">
    <source>
        <dbReference type="ARBA" id="ARBA00022722"/>
    </source>
</evidence>
<dbReference type="PROSITE" id="PS01090">
    <property type="entry name" value="TATD_2"/>
    <property type="match status" value="1"/>
</dbReference>
<sequence>MARAPQCRAAALARHALRGLAQLVPDRRRVRGAGVRLEPAHDPRTAGAQLSRHDAAVPRAAHRSAVEHVCAVSAQGRRLVGLPGAARGRLGDRPAAPAACCAGLQQAGELRYRAGKHPLADLSRPALGEAVRGAPRLVRTLSVPAVECRQERQSRRAEQAPDELPDDLHAGTHAPTRRGRARRAGHHLAPGLLSGHGAQHAVSREAADPPLDLIDIGANLAHDSFDADLDAVLGRARDAGVAQIVVTGSSLDSSARAIELANRHRGQLFATAGLHPHHASEWNEALAARIRELAMAPEVVALGECGLDYNRNYSPHADQRRAFAAQLRMAIELRKPLFLHQRDAHDDFLAILREHRPQLGAVVVHCFTDTRDALADYLALDCHIGITGWICDERRGRHLLDAVADIGDQRLLLETDAPYLLPRTAPKAVVGANRRNEPALLPWVLRAVATARGQHAAELARLTSNNARRFFALPLPR</sequence>
<evidence type="ECO:0008006" key="10">
    <source>
        <dbReference type="Google" id="ProtNLM"/>
    </source>
</evidence>
<evidence type="ECO:0000256" key="1">
    <source>
        <dbReference type="ARBA" id="ARBA00022490"/>
    </source>
</evidence>
<feature type="region of interest" description="Disordered" evidence="7">
    <location>
        <begin position="147"/>
        <end position="203"/>
    </location>
</feature>
<dbReference type="Gene3D" id="3.20.20.140">
    <property type="entry name" value="Metal-dependent hydrolases"/>
    <property type="match status" value="1"/>
</dbReference>
<dbReference type="GO" id="GO:0004527">
    <property type="term" value="F:exonuclease activity"/>
    <property type="evidence" value="ECO:0007669"/>
    <property type="project" value="UniProtKB-KW"/>
</dbReference>
<keyword evidence="3" id="KW-0479">Metal-binding</keyword>
<keyword evidence="1" id="KW-0963">Cytoplasm</keyword>
<evidence type="ECO:0000256" key="6">
    <source>
        <dbReference type="ARBA" id="ARBA00022842"/>
    </source>
</evidence>
<comment type="caution">
    <text evidence="8">The sequence shown here is derived from an EMBL/GenBank/DDBJ whole genome shotgun (WGS) entry which is preliminary data.</text>
</comment>
<evidence type="ECO:0000256" key="4">
    <source>
        <dbReference type="ARBA" id="ARBA00022801"/>
    </source>
</evidence>